<feature type="compositionally biased region" description="Basic and acidic residues" evidence="1">
    <location>
        <begin position="498"/>
        <end position="509"/>
    </location>
</feature>
<evidence type="ECO:0000313" key="2">
    <source>
        <dbReference type="EMBL" id="MCP2344740.1"/>
    </source>
</evidence>
<evidence type="ECO:0000256" key="1">
    <source>
        <dbReference type="SAM" id="MobiDB-lite"/>
    </source>
</evidence>
<dbReference type="EMBL" id="JAMZEC010000001">
    <property type="protein sequence ID" value="MCP2344740.1"/>
    <property type="molecule type" value="Genomic_DNA"/>
</dbReference>
<dbReference type="NCBIfam" id="TIGR04267">
    <property type="entry name" value="mod_HExxH"/>
    <property type="match status" value="1"/>
</dbReference>
<comment type="caution">
    <text evidence="2">The sequence shown here is derived from an EMBL/GenBank/DDBJ whole genome shotgun (WGS) entry which is preliminary data.</text>
</comment>
<accession>A0ABT1JT15</accession>
<protein>
    <submittedName>
        <fullName evidence="2">HEXXH motif-containing protein</fullName>
    </submittedName>
</protein>
<keyword evidence="3" id="KW-1185">Reference proteome</keyword>
<reference evidence="2 3" key="1">
    <citation type="submission" date="2022-06" db="EMBL/GenBank/DDBJ databases">
        <title>Sequencing the genomes of 1000 actinobacteria strains.</title>
        <authorList>
            <person name="Klenk H.-P."/>
        </authorList>
    </citation>
    <scope>NUCLEOTIDE SEQUENCE [LARGE SCALE GENOMIC DNA]</scope>
    <source>
        <strain evidence="2 3">DSM 44170</strain>
    </source>
</reference>
<dbReference type="RefSeq" id="WP_253765780.1">
    <property type="nucleotide sequence ID" value="NZ_BAAAVE010000016.1"/>
</dbReference>
<sequence>MTAGPGACGALPAEAFAALARGGGGAAAAGHLRASERGRHMLLILGVVEAARRAGHPHAGAAERAYAALAALERTAPAAVDTLIRYPAVGAWARATAGALLLGTGAAGPLEAGAVPLKAGTAGALEAGETGPLEAGAAALRGTGAVAWGGHDPARLGAVAAAAAVRAGLPYEGEAPVAAGHLTLPSLGRLAVPGEDGLVRLTVRPGDRLTAGPAEVTVADLTAADLTAAEVTGAGMAGADKAAAGEAAGRRRGTAPGADAEPPAWCRLHRLTAETGGRRLAVLLDDLDPYRWPAGSVRRGPLPGPERETLAARLRDAWRLLQAGHRTLAEETAAIVTVLTPIDAPERDRTRSASSGDHFGTLALSAPPDGLWLAATFAHEVQHAKLGALLTLVPLLRPDDGRRFYAPWRDDPRPAHGLLHGAYAFLGVTGFWRRQRNLPADEQDRFRAEVEFARWREAAYEATGTLAASGLLTEAGEAFVAGMRGTLEGWLKEPARERADAAARHESDRHRARWNAAHS</sequence>
<dbReference type="Proteomes" id="UP001320766">
    <property type="component" value="Unassembled WGS sequence"/>
</dbReference>
<evidence type="ECO:0000313" key="3">
    <source>
        <dbReference type="Proteomes" id="UP001320766"/>
    </source>
</evidence>
<gene>
    <name evidence="2" type="ORF">HD595_000862</name>
</gene>
<organism evidence="2 3">
    <name type="scientific">Nonomuraea roseoviolacea subsp. carminata</name>
    <dbReference type="NCBI Taxonomy" id="160689"/>
    <lineage>
        <taxon>Bacteria</taxon>
        <taxon>Bacillati</taxon>
        <taxon>Actinomycetota</taxon>
        <taxon>Actinomycetes</taxon>
        <taxon>Streptosporangiales</taxon>
        <taxon>Streptosporangiaceae</taxon>
        <taxon>Nonomuraea</taxon>
    </lineage>
</organism>
<feature type="region of interest" description="Disordered" evidence="1">
    <location>
        <begin position="498"/>
        <end position="519"/>
    </location>
</feature>
<proteinExistence type="predicted"/>
<dbReference type="InterPro" id="IPR026337">
    <property type="entry name" value="AKG_HExxH"/>
</dbReference>
<name>A0ABT1JT15_9ACTN</name>